<dbReference type="Proteomes" id="UP000326279">
    <property type="component" value="Segment"/>
</dbReference>
<sequence length="131" mass="14400">MSRPRNRWDHPAELLALHDAIRFQRADGRCECEGQCGRSHKFGLHTRCGNIHGRPAVHGTDKTVSLAVRYLDGDDRNHAHTNLIALCQTCGKRHHERLQKAAERAASDAADDGGSLFDLESAPPPPVGAHL</sequence>
<dbReference type="KEGG" id="vg:80019541"/>
<feature type="region of interest" description="Disordered" evidence="1">
    <location>
        <begin position="99"/>
        <end position="131"/>
    </location>
</feature>
<dbReference type="RefSeq" id="YP_010754940.1">
    <property type="nucleotide sequence ID" value="NC_073465.1"/>
</dbReference>
<dbReference type="EMBL" id="MN234170">
    <property type="protein sequence ID" value="QFG08916.1"/>
    <property type="molecule type" value="Genomic_DNA"/>
</dbReference>
<accession>A0A5J6TDK8</accession>
<evidence type="ECO:0000256" key="1">
    <source>
        <dbReference type="SAM" id="MobiDB-lite"/>
    </source>
</evidence>
<dbReference type="GeneID" id="80019541"/>
<organism evidence="2 3">
    <name type="scientific">Mycobacterium phage MalagasyRose</name>
    <dbReference type="NCBI Taxonomy" id="2599870"/>
    <lineage>
        <taxon>Viruses</taxon>
        <taxon>Duplodnaviria</taxon>
        <taxon>Heunggongvirae</taxon>
        <taxon>Uroviricota</taxon>
        <taxon>Caudoviricetes</taxon>
        <taxon>Malagasyrosevirus</taxon>
        <taxon>Malagasyrosevirus malagasyrose</taxon>
    </lineage>
</organism>
<keyword evidence="2" id="KW-0255">Endonuclease</keyword>
<protein>
    <submittedName>
        <fullName evidence="2">HNH endonuclease</fullName>
    </submittedName>
</protein>
<evidence type="ECO:0000313" key="2">
    <source>
        <dbReference type="EMBL" id="QFG08916.1"/>
    </source>
</evidence>
<keyword evidence="2" id="KW-0540">Nuclease</keyword>
<reference evidence="2 3" key="1">
    <citation type="submission" date="2019-07" db="EMBL/GenBank/DDBJ databases">
        <authorList>
            <person name="Garlena R.A."/>
            <person name="Russell D.A."/>
            <person name="Pope W.H."/>
            <person name="Jacobs-Sera D."/>
            <person name="Hatfull G.F."/>
        </authorList>
    </citation>
    <scope>NUCLEOTIDE SEQUENCE [LARGE SCALE GENOMIC DNA]</scope>
</reference>
<keyword evidence="2" id="KW-0378">Hydrolase</keyword>
<proteinExistence type="predicted"/>
<name>A0A5J6TDK8_9CAUD</name>
<dbReference type="GO" id="GO:0004519">
    <property type="term" value="F:endonuclease activity"/>
    <property type="evidence" value="ECO:0007669"/>
    <property type="project" value="UniProtKB-KW"/>
</dbReference>
<feature type="compositionally biased region" description="Pro residues" evidence="1">
    <location>
        <begin position="122"/>
        <end position="131"/>
    </location>
</feature>
<keyword evidence="3" id="KW-1185">Reference proteome</keyword>
<evidence type="ECO:0000313" key="3">
    <source>
        <dbReference type="Proteomes" id="UP000326279"/>
    </source>
</evidence>
<gene>
    <name evidence="2" type="primary">68</name>
    <name evidence="2" type="ORF">PBI_MALAGASYROSE_68</name>
</gene>